<keyword evidence="1" id="KW-1133">Transmembrane helix</keyword>
<protein>
    <submittedName>
        <fullName evidence="2">Putative membrane protein</fullName>
    </submittedName>
</protein>
<feature type="transmembrane region" description="Helical" evidence="1">
    <location>
        <begin position="55"/>
        <end position="74"/>
    </location>
</feature>
<dbReference type="PANTHER" id="PTHR36974">
    <property type="entry name" value="MEMBRANE PROTEIN-RELATED"/>
    <property type="match status" value="1"/>
</dbReference>
<dbReference type="Proteomes" id="UP000522688">
    <property type="component" value="Unassembled WGS sequence"/>
</dbReference>
<name>A0A7W3PIQ4_9MICO</name>
<keyword evidence="1" id="KW-0472">Membrane</keyword>
<organism evidence="2 3">
    <name type="scientific">Frigoribacterium faeni</name>
    <dbReference type="NCBI Taxonomy" id="145483"/>
    <lineage>
        <taxon>Bacteria</taxon>
        <taxon>Bacillati</taxon>
        <taxon>Actinomycetota</taxon>
        <taxon>Actinomycetes</taxon>
        <taxon>Micrococcales</taxon>
        <taxon>Microbacteriaceae</taxon>
        <taxon>Frigoribacterium</taxon>
    </lineage>
</organism>
<feature type="transmembrane region" description="Helical" evidence="1">
    <location>
        <begin position="21"/>
        <end position="43"/>
    </location>
</feature>
<evidence type="ECO:0000256" key="1">
    <source>
        <dbReference type="SAM" id="Phobius"/>
    </source>
</evidence>
<feature type="transmembrane region" description="Helical" evidence="1">
    <location>
        <begin position="81"/>
        <end position="100"/>
    </location>
</feature>
<keyword evidence="1" id="KW-0812">Transmembrane</keyword>
<evidence type="ECO:0000313" key="2">
    <source>
        <dbReference type="EMBL" id="MBA8813042.1"/>
    </source>
</evidence>
<proteinExistence type="predicted"/>
<dbReference type="EMBL" id="JACGWW010000001">
    <property type="protein sequence ID" value="MBA8813042.1"/>
    <property type="molecule type" value="Genomic_DNA"/>
</dbReference>
<dbReference type="AlphaFoldDB" id="A0A7W3PIQ4"/>
<reference evidence="2 3" key="1">
    <citation type="submission" date="2020-07" db="EMBL/GenBank/DDBJ databases">
        <title>Sequencing the genomes of 1000 actinobacteria strains.</title>
        <authorList>
            <person name="Klenk H.-P."/>
        </authorList>
    </citation>
    <scope>NUCLEOTIDE SEQUENCE [LARGE SCALE GENOMIC DNA]</scope>
    <source>
        <strain evidence="2 3">DSM 10309</strain>
    </source>
</reference>
<comment type="caution">
    <text evidence="2">The sequence shown here is derived from an EMBL/GenBank/DDBJ whole genome shotgun (WGS) entry which is preliminary data.</text>
</comment>
<evidence type="ECO:0000313" key="3">
    <source>
        <dbReference type="Proteomes" id="UP000522688"/>
    </source>
</evidence>
<gene>
    <name evidence="2" type="ORF">FB463_001266</name>
</gene>
<accession>A0A7W3PIQ4</accession>
<sequence>MSPRISRPAVTSRDAARAVTTARVLAVALGGSGVLHLVRPAVYDSIVPRALPGSARFYTIASGVAEVGIAAALASRPTRRVGGLLAAALFVAVFPANVSMATRSLRSSRAFTARRLVTVLRLPLQWPLVTAALRVARAS</sequence>
<dbReference type="PANTHER" id="PTHR36974:SF1">
    <property type="entry name" value="DOXX FAMILY MEMBRANE PROTEIN"/>
    <property type="match status" value="1"/>
</dbReference>
<dbReference type="RefSeq" id="WP_208720945.1">
    <property type="nucleotide sequence ID" value="NZ_BAAAHR010000002.1"/>
</dbReference>